<keyword evidence="3" id="KW-1185">Reference proteome</keyword>
<keyword evidence="2" id="KW-0695">RNA-directed DNA polymerase</keyword>
<dbReference type="EMBL" id="BQNB010018645">
    <property type="protein sequence ID" value="GJT76673.1"/>
    <property type="molecule type" value="Genomic_DNA"/>
</dbReference>
<dbReference type="PANTHER" id="PTHR15503">
    <property type="entry name" value="LDOC1 RELATED"/>
    <property type="match status" value="1"/>
</dbReference>
<comment type="caution">
    <text evidence="2">The sequence shown here is derived from an EMBL/GenBank/DDBJ whole genome shotgun (WGS) entry which is preliminary data.</text>
</comment>
<dbReference type="InterPro" id="IPR005162">
    <property type="entry name" value="Retrotrans_gag_dom"/>
</dbReference>
<dbReference type="Pfam" id="PF03732">
    <property type="entry name" value="Retrotrans_gag"/>
    <property type="match status" value="1"/>
</dbReference>
<keyword evidence="2" id="KW-0808">Transferase</keyword>
<evidence type="ECO:0000259" key="1">
    <source>
        <dbReference type="Pfam" id="PF03732"/>
    </source>
</evidence>
<reference evidence="2" key="2">
    <citation type="submission" date="2022-01" db="EMBL/GenBank/DDBJ databases">
        <authorList>
            <person name="Yamashiro T."/>
            <person name="Shiraishi A."/>
            <person name="Satake H."/>
            <person name="Nakayama K."/>
        </authorList>
    </citation>
    <scope>NUCLEOTIDE SEQUENCE</scope>
</reference>
<evidence type="ECO:0000313" key="3">
    <source>
        <dbReference type="Proteomes" id="UP001151760"/>
    </source>
</evidence>
<reference evidence="2" key="1">
    <citation type="journal article" date="2022" name="Int. J. Mol. Sci.">
        <title>Draft Genome of Tanacetum Coccineum: Genomic Comparison of Closely Related Tanacetum-Family Plants.</title>
        <authorList>
            <person name="Yamashiro T."/>
            <person name="Shiraishi A."/>
            <person name="Nakayama K."/>
            <person name="Satake H."/>
        </authorList>
    </citation>
    <scope>NUCLEOTIDE SEQUENCE</scope>
</reference>
<dbReference type="InterPro" id="IPR032567">
    <property type="entry name" value="RTL1-rel"/>
</dbReference>
<organism evidence="2 3">
    <name type="scientific">Tanacetum coccineum</name>
    <dbReference type="NCBI Taxonomy" id="301880"/>
    <lineage>
        <taxon>Eukaryota</taxon>
        <taxon>Viridiplantae</taxon>
        <taxon>Streptophyta</taxon>
        <taxon>Embryophyta</taxon>
        <taxon>Tracheophyta</taxon>
        <taxon>Spermatophyta</taxon>
        <taxon>Magnoliopsida</taxon>
        <taxon>eudicotyledons</taxon>
        <taxon>Gunneridae</taxon>
        <taxon>Pentapetalae</taxon>
        <taxon>asterids</taxon>
        <taxon>campanulids</taxon>
        <taxon>Asterales</taxon>
        <taxon>Asteraceae</taxon>
        <taxon>Asteroideae</taxon>
        <taxon>Anthemideae</taxon>
        <taxon>Anthemidinae</taxon>
        <taxon>Tanacetum</taxon>
    </lineage>
</organism>
<evidence type="ECO:0000313" key="2">
    <source>
        <dbReference type="EMBL" id="GJT76673.1"/>
    </source>
</evidence>
<name>A0ABQ5GPI1_9ASTR</name>
<dbReference type="Proteomes" id="UP001151760">
    <property type="component" value="Unassembled WGS sequence"/>
</dbReference>
<keyword evidence="2" id="KW-0548">Nucleotidyltransferase</keyword>
<protein>
    <submittedName>
        <fullName evidence="2">Reverse transcriptase domain-containing protein</fullName>
    </submittedName>
</protein>
<dbReference type="GO" id="GO:0003964">
    <property type="term" value="F:RNA-directed DNA polymerase activity"/>
    <property type="evidence" value="ECO:0007669"/>
    <property type="project" value="UniProtKB-KW"/>
</dbReference>
<gene>
    <name evidence="2" type="ORF">Tco_1043398</name>
</gene>
<dbReference type="PANTHER" id="PTHR15503:SF45">
    <property type="entry name" value="RNA-DIRECTED DNA POLYMERASE HOMOLOG"/>
    <property type="match status" value="1"/>
</dbReference>
<accession>A0ABQ5GPI1</accession>
<sequence length="313" mass="35556">MTQAAIKKLVADSVPVALEAQAAKMTSIYNPNRNTGPIGTAIARKGNYKEFIRCQPFYFNGTEGAVGLIRWFERTESICSRSNCAEENKVTFATGTLTNDALSWGNVYAQPIGIEQANKITWTELKRLLTNKYCLQTKVRKMEDEFYNLTVKGTDLKTYIRRFQELAVLCPNMVPNTEKLMESFIGGLPRSIERNVTASKPQTLEESITITHRLMDQLSKYHAKIICDEKVIHIPINDETLIIRVMEKKSDDKQLEDIRVVREFPEVFLEDLPGLPPVRQVEFQIDLIPGATPVARALYRLALLETQELSNQL</sequence>
<feature type="domain" description="Retrotransposon gag" evidence="1">
    <location>
        <begin position="92"/>
        <end position="189"/>
    </location>
</feature>
<proteinExistence type="predicted"/>